<dbReference type="EMBL" id="JAVDUM010000019">
    <property type="protein sequence ID" value="MDR6868898.1"/>
    <property type="molecule type" value="Genomic_DNA"/>
</dbReference>
<feature type="compositionally biased region" description="Basic and acidic residues" evidence="1">
    <location>
        <begin position="107"/>
        <end position="121"/>
    </location>
</feature>
<feature type="compositionally biased region" description="Polar residues" evidence="1">
    <location>
        <begin position="7"/>
        <end position="18"/>
    </location>
</feature>
<reference evidence="2 3" key="1">
    <citation type="submission" date="2023-07" db="EMBL/GenBank/DDBJ databases">
        <title>Sorghum-associated microbial communities from plants grown in Nebraska, USA.</title>
        <authorList>
            <person name="Schachtman D."/>
        </authorList>
    </citation>
    <scope>NUCLEOTIDE SEQUENCE [LARGE SCALE GENOMIC DNA]</scope>
    <source>
        <strain evidence="2 3">2980</strain>
    </source>
</reference>
<evidence type="ECO:0000256" key="1">
    <source>
        <dbReference type="SAM" id="MobiDB-lite"/>
    </source>
</evidence>
<comment type="caution">
    <text evidence="2">The sequence shown here is derived from an EMBL/GenBank/DDBJ whole genome shotgun (WGS) entry which is preliminary data.</text>
</comment>
<organism evidence="2 3">
    <name type="scientific">Microbacterium resistens</name>
    <dbReference type="NCBI Taxonomy" id="156977"/>
    <lineage>
        <taxon>Bacteria</taxon>
        <taxon>Bacillati</taxon>
        <taxon>Actinomycetota</taxon>
        <taxon>Actinomycetes</taxon>
        <taxon>Micrococcales</taxon>
        <taxon>Microbacteriaceae</taxon>
        <taxon>Microbacterium</taxon>
    </lineage>
</organism>
<feature type="region of interest" description="Disordered" evidence="1">
    <location>
        <begin position="1"/>
        <end position="121"/>
    </location>
</feature>
<proteinExistence type="predicted"/>
<sequence>MLRAWTATRSRWTSTAVSEASGPVPEEPRQRIVRVGGARRARLTPAPGTHAEPDERDRTSAMPAVPDPSAGFGGSEASDASGSDGSDGPTGSGRSAGSESGAARRVGPNDERLRREVPPHY</sequence>
<evidence type="ECO:0000313" key="2">
    <source>
        <dbReference type="EMBL" id="MDR6868898.1"/>
    </source>
</evidence>
<accession>A0ABU1SIS5</accession>
<dbReference type="Proteomes" id="UP001259347">
    <property type="component" value="Unassembled WGS sequence"/>
</dbReference>
<gene>
    <name evidence="2" type="ORF">J2Y69_003524</name>
</gene>
<evidence type="ECO:0000313" key="3">
    <source>
        <dbReference type="Proteomes" id="UP001259347"/>
    </source>
</evidence>
<feature type="compositionally biased region" description="Low complexity" evidence="1">
    <location>
        <begin position="75"/>
        <end position="105"/>
    </location>
</feature>
<keyword evidence="3" id="KW-1185">Reference proteome</keyword>
<name>A0ABU1SIS5_9MICO</name>
<protein>
    <submittedName>
        <fullName evidence="2">Uncharacterized protein</fullName>
    </submittedName>
</protein>